<feature type="transmembrane region" description="Helical" evidence="1">
    <location>
        <begin position="55"/>
        <end position="72"/>
    </location>
</feature>
<evidence type="ECO:0000256" key="1">
    <source>
        <dbReference type="SAM" id="Phobius"/>
    </source>
</evidence>
<sequence length="94" mass="10929">MRKGNANKYLNKYKEFYLTSIEIGSYYIPLLKYKDDSADTTSIERARRIDYSRNLTILFYSISLLLIGGFGIQTGEINIWIMKKVMTLITAFVL</sequence>
<name>A0A4V5TI35_9BACI</name>
<keyword evidence="1" id="KW-0472">Membrane</keyword>
<reference evidence="2 3" key="1">
    <citation type="submission" date="2019-04" db="EMBL/GenBank/DDBJ databases">
        <title>Lysinibacillus genome sequencing.</title>
        <authorList>
            <person name="Dunlap C."/>
        </authorList>
    </citation>
    <scope>NUCLEOTIDE SEQUENCE [LARGE SCALE GENOMIC DNA]</scope>
    <source>
        <strain evidence="2 3">CCTCC AB 2010389</strain>
    </source>
</reference>
<keyword evidence="1" id="KW-1133">Transmembrane helix</keyword>
<evidence type="ECO:0000313" key="2">
    <source>
        <dbReference type="EMBL" id="TKI53403.1"/>
    </source>
</evidence>
<gene>
    <name evidence="2" type="ORF">FC756_23945</name>
</gene>
<keyword evidence="3" id="KW-1185">Reference proteome</keyword>
<comment type="caution">
    <text evidence="2">The sequence shown here is derived from an EMBL/GenBank/DDBJ whole genome shotgun (WGS) entry which is preliminary data.</text>
</comment>
<evidence type="ECO:0000313" key="3">
    <source>
        <dbReference type="Proteomes" id="UP000308744"/>
    </source>
</evidence>
<proteinExistence type="predicted"/>
<keyword evidence="1" id="KW-0812">Transmembrane</keyword>
<dbReference type="RefSeq" id="WP_107897300.1">
    <property type="nucleotide sequence ID" value="NZ_PYWM01000036.1"/>
</dbReference>
<dbReference type="EMBL" id="SZPU01000115">
    <property type="protein sequence ID" value="TKI53403.1"/>
    <property type="molecule type" value="Genomic_DNA"/>
</dbReference>
<dbReference type="Proteomes" id="UP000308744">
    <property type="component" value="Unassembled WGS sequence"/>
</dbReference>
<organism evidence="2 3">
    <name type="scientific">Lysinibacillus mangiferihumi</name>
    <dbReference type="NCBI Taxonomy" id="1130819"/>
    <lineage>
        <taxon>Bacteria</taxon>
        <taxon>Bacillati</taxon>
        <taxon>Bacillota</taxon>
        <taxon>Bacilli</taxon>
        <taxon>Bacillales</taxon>
        <taxon>Bacillaceae</taxon>
        <taxon>Lysinibacillus</taxon>
    </lineage>
</organism>
<dbReference type="AlphaFoldDB" id="A0A4V5TI35"/>
<protein>
    <submittedName>
        <fullName evidence="2">Uncharacterized protein</fullName>
    </submittedName>
</protein>
<accession>A0A4V5TI35</accession>